<dbReference type="AlphaFoldDB" id="A0A552UAK9"/>
<gene>
    <name evidence="2" type="ORF">FMM06_16610</name>
</gene>
<reference evidence="2 3" key="1">
    <citation type="submission" date="2019-07" db="EMBL/GenBank/DDBJ databases">
        <title>Novel species isolated from glacier.</title>
        <authorList>
            <person name="Liu Q."/>
            <person name="Xin Y.-H."/>
        </authorList>
    </citation>
    <scope>NUCLEOTIDE SEQUENCE [LARGE SCALE GENOMIC DNA]</scope>
    <source>
        <strain evidence="2 3">LB1R16</strain>
    </source>
</reference>
<dbReference type="RefSeq" id="WP_144335415.1">
    <property type="nucleotide sequence ID" value="NZ_VJWA01000002.1"/>
</dbReference>
<name>A0A552UAK9_9SPHN</name>
<feature type="signal peptide" evidence="1">
    <location>
        <begin position="1"/>
        <end position="21"/>
    </location>
</feature>
<keyword evidence="3" id="KW-1185">Reference proteome</keyword>
<sequence>MLLRRALLTIAALFAWGTAVAAPLLPKIVMQANNYIDVAAWTSRDDFIVTVSGYEGEVTVWDVARRVIVDRFVLTMPADIGNDFVVIDRVEVAPGDATALVTGRRFATGELLPERRQKWQVDLRGRRVTPLPVETVAGSKAPATREAYLGPWVRRTEALTQFYEEDGGDAADAKAVAALPVLPRSHDGKWSIKRNIDGMMIAGGGEVRTFDTDPPLIITHADLSPDGTTLALIDSATAAVDGSDRIETRVLLVDSATGRSLPTLVRRGAYGRVQWLDGRRLVLFANDDDDGRDPADPASAVIPAPTLVVDMVTRRDVQTLAPRCYVTAIDGGFIGGGLANCRTVKADRKLWVTDAAGRWSNGTDLGKGTAIDLIAADRKGERVAIATSFTDGTLGVAVIDLNKGLDLDAIPMGGGVFSRLVFAEGGKSLLIGANGQLFRRRIGARLPNGEAPPVQQYGAISVLPHLLVTDDRTIITSSVIGTDVTRLDLVTGKRLPGLDHRNAVAGGFLAGGLFWAVSASGGLRIWDLQTDRILVTSYFFSRERFFAMTPDGRYDTNLGADAKALRWLMPDAPWQSLAAQTFMRDLYEPGLVRKVMDCARPRCTPGLGAVPDLAALNRTLPETRITGVVRNGDRATVTVAVTEGLDPRAPNGRGRSGIHDVRLFRDGKLVRQTPDLGIARDEGKSVAQWRTATRVSRDGDTVQLSYDVALPRRGGKVEFTAYAFNEDRVKGETARSTLTVPPPSVLPRRRVVVVAIGVDATHNPEWRLNYAANDANGLAGALGAIGDADVSVVRLVSDGKGDRATKRNIRSVLLALGGQAIDDNMFELADAGVDIAALKPVGPDDSVIISFSGHGTTLAGQFHLLPSDAVPDRASGEPVAGSLISSVELTAWLRQLDAGEIAMVIDACHSAASVDAGGFKPGPMGDPGLGQLAFDKGIRILAATQADDVAVEDGQLGHGLLSYALDEGLRGKADTSGDGRVTLGEWLDYGVARMPGLARELREGRLKLSGAPAAAPRARGVVWFDDADASVTRVQQPSLFDFTGTPGALVLRSAAR</sequence>
<dbReference type="SUPFAM" id="SSF50969">
    <property type="entry name" value="YVTN repeat-like/Quinoprotein amine dehydrogenase"/>
    <property type="match status" value="1"/>
</dbReference>
<dbReference type="InterPro" id="IPR011044">
    <property type="entry name" value="Quino_amine_DH_bsu"/>
</dbReference>
<dbReference type="InterPro" id="IPR018247">
    <property type="entry name" value="EF_Hand_1_Ca_BS"/>
</dbReference>
<protein>
    <recommendedName>
        <fullName evidence="4">Peptidase C14 caspase domain-containing protein</fullName>
    </recommendedName>
</protein>
<keyword evidence="1" id="KW-0732">Signal</keyword>
<dbReference type="SUPFAM" id="SSF82171">
    <property type="entry name" value="DPP6 N-terminal domain-like"/>
    <property type="match status" value="1"/>
</dbReference>
<dbReference type="OrthoDB" id="235631at2"/>
<dbReference type="Proteomes" id="UP000317894">
    <property type="component" value="Unassembled WGS sequence"/>
</dbReference>
<comment type="caution">
    <text evidence="2">The sequence shown here is derived from an EMBL/GenBank/DDBJ whole genome shotgun (WGS) entry which is preliminary data.</text>
</comment>
<dbReference type="Gene3D" id="3.40.50.1460">
    <property type="match status" value="1"/>
</dbReference>
<dbReference type="PROSITE" id="PS00018">
    <property type="entry name" value="EF_HAND_1"/>
    <property type="match status" value="1"/>
</dbReference>
<evidence type="ECO:0000313" key="3">
    <source>
        <dbReference type="Proteomes" id="UP000317894"/>
    </source>
</evidence>
<organism evidence="2 3">
    <name type="scientific">Glacieibacterium frigidum</name>
    <dbReference type="NCBI Taxonomy" id="2593303"/>
    <lineage>
        <taxon>Bacteria</taxon>
        <taxon>Pseudomonadati</taxon>
        <taxon>Pseudomonadota</taxon>
        <taxon>Alphaproteobacteria</taxon>
        <taxon>Sphingomonadales</taxon>
        <taxon>Sphingosinicellaceae</taxon>
        <taxon>Glacieibacterium</taxon>
    </lineage>
</organism>
<accession>A0A552UAK9</accession>
<feature type="chain" id="PRO_5022229658" description="Peptidase C14 caspase domain-containing protein" evidence="1">
    <location>
        <begin position="22"/>
        <end position="1056"/>
    </location>
</feature>
<dbReference type="EMBL" id="VJWA01000002">
    <property type="protein sequence ID" value="TRW15247.1"/>
    <property type="molecule type" value="Genomic_DNA"/>
</dbReference>
<proteinExistence type="predicted"/>
<evidence type="ECO:0008006" key="4">
    <source>
        <dbReference type="Google" id="ProtNLM"/>
    </source>
</evidence>
<evidence type="ECO:0000256" key="1">
    <source>
        <dbReference type="SAM" id="SignalP"/>
    </source>
</evidence>
<evidence type="ECO:0000313" key="2">
    <source>
        <dbReference type="EMBL" id="TRW15247.1"/>
    </source>
</evidence>